<dbReference type="Proteomes" id="UP000275267">
    <property type="component" value="Unassembled WGS sequence"/>
</dbReference>
<comment type="caution">
    <text evidence="2">The sequence shown here is derived from an EMBL/GenBank/DDBJ whole genome shotgun (WGS) entry which is preliminary data.</text>
</comment>
<dbReference type="OrthoDB" id="612216at2759"/>
<dbReference type="AlphaFoldDB" id="A0A3L6QWM7"/>
<reference evidence="3" key="1">
    <citation type="journal article" date="2019" name="Nat. Commun.">
        <title>The genome of broomcorn millet.</title>
        <authorList>
            <person name="Zou C."/>
            <person name="Miki D."/>
            <person name="Li D."/>
            <person name="Tang Q."/>
            <person name="Xiao L."/>
            <person name="Rajput S."/>
            <person name="Deng P."/>
            <person name="Jia W."/>
            <person name="Huang R."/>
            <person name="Zhang M."/>
            <person name="Sun Y."/>
            <person name="Hu J."/>
            <person name="Fu X."/>
            <person name="Schnable P.S."/>
            <person name="Li F."/>
            <person name="Zhang H."/>
            <person name="Feng B."/>
            <person name="Zhu X."/>
            <person name="Liu R."/>
            <person name="Schnable J.C."/>
            <person name="Zhu J.-K."/>
            <person name="Zhang H."/>
        </authorList>
    </citation>
    <scope>NUCLEOTIDE SEQUENCE [LARGE SCALE GENOMIC DNA]</scope>
</reference>
<organism evidence="2 3">
    <name type="scientific">Panicum miliaceum</name>
    <name type="common">Proso millet</name>
    <name type="synonym">Broomcorn millet</name>
    <dbReference type="NCBI Taxonomy" id="4540"/>
    <lineage>
        <taxon>Eukaryota</taxon>
        <taxon>Viridiplantae</taxon>
        <taxon>Streptophyta</taxon>
        <taxon>Embryophyta</taxon>
        <taxon>Tracheophyta</taxon>
        <taxon>Spermatophyta</taxon>
        <taxon>Magnoliopsida</taxon>
        <taxon>Liliopsida</taxon>
        <taxon>Poales</taxon>
        <taxon>Poaceae</taxon>
        <taxon>PACMAD clade</taxon>
        <taxon>Panicoideae</taxon>
        <taxon>Panicodae</taxon>
        <taxon>Paniceae</taxon>
        <taxon>Panicinae</taxon>
        <taxon>Panicum</taxon>
        <taxon>Panicum sect. Panicum</taxon>
    </lineage>
</organism>
<feature type="compositionally biased region" description="Gly residues" evidence="1">
    <location>
        <begin position="109"/>
        <end position="118"/>
    </location>
</feature>
<name>A0A3L6QWM7_PANMI</name>
<evidence type="ECO:0000256" key="1">
    <source>
        <dbReference type="SAM" id="MobiDB-lite"/>
    </source>
</evidence>
<evidence type="ECO:0000313" key="2">
    <source>
        <dbReference type="EMBL" id="RLM87736.1"/>
    </source>
</evidence>
<feature type="region of interest" description="Disordered" evidence="1">
    <location>
        <begin position="95"/>
        <end position="125"/>
    </location>
</feature>
<keyword evidence="3" id="KW-1185">Reference proteome</keyword>
<protein>
    <recommendedName>
        <fullName evidence="4">F-box domain-containing protein</fullName>
    </recommendedName>
</protein>
<proteinExistence type="predicted"/>
<dbReference type="STRING" id="4540.A0A3L6QWM7"/>
<evidence type="ECO:0000313" key="3">
    <source>
        <dbReference type="Proteomes" id="UP000275267"/>
    </source>
</evidence>
<evidence type="ECO:0008006" key="4">
    <source>
        <dbReference type="Google" id="ProtNLM"/>
    </source>
</evidence>
<sequence length="190" mass="20162">MDEQHGCKRPAISRRPASRTPLRSLVYHWRRQADASPPSPHSVSDSALEVSDRRRRSAACAECWRECRAAWTGPKSARTRPTATRVRGIAIVMTEKDTGSKQRRRGQGVPPGGGAGDGGPDDDLISRLPDEVLGCVITLLPTKNGARTQILSRRGGPCGASPLSTSRPVSLAAAATFATTNAWPPGSAGC</sequence>
<feature type="region of interest" description="Disordered" evidence="1">
    <location>
        <begin position="1"/>
        <end position="52"/>
    </location>
</feature>
<dbReference type="EMBL" id="PQIB02000011">
    <property type="protein sequence ID" value="RLM87736.1"/>
    <property type="molecule type" value="Genomic_DNA"/>
</dbReference>
<accession>A0A3L6QWM7</accession>
<gene>
    <name evidence="2" type="ORF">C2845_PM04G07870</name>
</gene>